<evidence type="ECO:0008006" key="7">
    <source>
        <dbReference type="Google" id="ProtNLM"/>
    </source>
</evidence>
<evidence type="ECO:0000313" key="6">
    <source>
        <dbReference type="Proteomes" id="UP000010469"/>
    </source>
</evidence>
<dbReference type="Pfam" id="PF00782">
    <property type="entry name" value="DSPc"/>
    <property type="match status" value="1"/>
</dbReference>
<dbReference type="InterPro" id="IPR000340">
    <property type="entry name" value="Dual-sp_phosphatase_cat-dom"/>
</dbReference>
<dbReference type="PROSITE" id="PS00383">
    <property type="entry name" value="TYR_PHOSPHATASE_1"/>
    <property type="match status" value="1"/>
</dbReference>
<evidence type="ECO:0000259" key="4">
    <source>
        <dbReference type="PROSITE" id="PS50056"/>
    </source>
</evidence>
<dbReference type="PANTHER" id="PTHR46642">
    <property type="entry name" value="DUAL SPECIFICITY PHOSPHATASE, SUBGROUP, CATALYTIC DOMAIN"/>
    <property type="match status" value="1"/>
</dbReference>
<keyword evidence="2" id="KW-0904">Protein phosphatase</keyword>
<feature type="domain" description="Tyrosine-protein phosphatase" evidence="3">
    <location>
        <begin position="4"/>
        <end position="142"/>
    </location>
</feature>
<keyword evidence="6" id="KW-1185">Reference proteome</keyword>
<dbReference type="SUPFAM" id="SSF52799">
    <property type="entry name" value="(Phosphotyrosine protein) phosphatases II"/>
    <property type="match status" value="1"/>
</dbReference>
<dbReference type="GO" id="GO:2001070">
    <property type="term" value="F:starch binding"/>
    <property type="evidence" value="ECO:0007669"/>
    <property type="project" value="TreeGrafter"/>
</dbReference>
<dbReference type="RefSeq" id="WP_015232628.1">
    <property type="nucleotide sequence ID" value="NC_019791.1"/>
</dbReference>
<dbReference type="eggNOG" id="arCOG03413">
    <property type="taxonomic scope" value="Archaea"/>
</dbReference>
<dbReference type="InterPro" id="IPR052832">
    <property type="entry name" value="Starch-Glucan_Phosphatase"/>
</dbReference>
<dbReference type="GO" id="GO:0004721">
    <property type="term" value="F:phosphoprotein phosphatase activity"/>
    <property type="evidence" value="ECO:0007669"/>
    <property type="project" value="UniProtKB-KW"/>
</dbReference>
<dbReference type="PANTHER" id="PTHR46642:SF3">
    <property type="entry name" value="PHOSPHOGLUCAN PHOSPHATASE DSP4, CHLOROPLASTIC"/>
    <property type="match status" value="1"/>
</dbReference>
<protein>
    <recommendedName>
        <fullName evidence="7">Tyrosine specific protein phosphatases domain-containing protein</fullName>
    </recommendedName>
</protein>
<keyword evidence="1" id="KW-0378">Hydrolase</keyword>
<dbReference type="GeneID" id="14212269"/>
<dbReference type="STRING" id="1056495.Calag_1009"/>
<name>L0AA46_CALLD</name>
<dbReference type="InterPro" id="IPR016130">
    <property type="entry name" value="Tyr_Pase_AS"/>
</dbReference>
<dbReference type="FunFam" id="3.90.190.10:FF:000157">
    <property type="entry name" value="Protein-tyrosine phosphatase"/>
    <property type="match status" value="1"/>
</dbReference>
<reference evidence="6" key="1">
    <citation type="submission" date="2012-03" db="EMBL/GenBank/DDBJ databases">
        <title>Complete genome of Caldisphaera lagunensis DSM 15908.</title>
        <authorList>
            <person name="Lucas S."/>
            <person name="Copeland A."/>
            <person name="Lapidus A."/>
            <person name="Glavina del Rio T."/>
            <person name="Dalin E."/>
            <person name="Tice H."/>
            <person name="Bruce D."/>
            <person name="Goodwin L."/>
            <person name="Pitluck S."/>
            <person name="Peters L."/>
            <person name="Mikhailova N."/>
            <person name="Teshima H."/>
            <person name="Kyrpides N."/>
            <person name="Mavromatis K."/>
            <person name="Ivanova N."/>
            <person name="Brettin T."/>
            <person name="Detter J.C."/>
            <person name="Han C."/>
            <person name="Larimer F."/>
            <person name="Land M."/>
            <person name="Hauser L."/>
            <person name="Markowitz V."/>
            <person name="Cheng J.-F."/>
            <person name="Hugenholtz P."/>
            <person name="Woyke T."/>
            <person name="Wu D."/>
            <person name="Spring S."/>
            <person name="Schroeder M."/>
            <person name="Brambilla E."/>
            <person name="Klenk H.-P."/>
            <person name="Eisen J.A."/>
        </authorList>
    </citation>
    <scope>NUCLEOTIDE SEQUENCE [LARGE SCALE GENOMIC DNA]</scope>
    <source>
        <strain evidence="6">DSM 15908 / JCM 11604 / IC-154</strain>
    </source>
</reference>
<dbReference type="KEGG" id="clg:Calag_1009"/>
<dbReference type="SMART" id="SM00195">
    <property type="entry name" value="DSPc"/>
    <property type="match status" value="1"/>
</dbReference>
<dbReference type="GO" id="GO:0019203">
    <property type="term" value="F:carbohydrate phosphatase activity"/>
    <property type="evidence" value="ECO:0007669"/>
    <property type="project" value="TreeGrafter"/>
</dbReference>
<dbReference type="Proteomes" id="UP000010469">
    <property type="component" value="Chromosome"/>
</dbReference>
<dbReference type="InterPro" id="IPR020422">
    <property type="entry name" value="TYR_PHOSPHATASE_DUAL_dom"/>
</dbReference>
<dbReference type="AlphaFoldDB" id="L0AA46"/>
<evidence type="ECO:0000256" key="2">
    <source>
        <dbReference type="ARBA" id="ARBA00022912"/>
    </source>
</evidence>
<dbReference type="InterPro" id="IPR000387">
    <property type="entry name" value="Tyr_Pase_dom"/>
</dbReference>
<dbReference type="GO" id="GO:0005983">
    <property type="term" value="P:starch catabolic process"/>
    <property type="evidence" value="ECO:0007669"/>
    <property type="project" value="TreeGrafter"/>
</dbReference>
<organism evidence="5 6">
    <name type="scientific">Caldisphaera lagunensis (strain DSM 15908 / JCM 11604 / ANMR 0165 / IC-154)</name>
    <dbReference type="NCBI Taxonomy" id="1056495"/>
    <lineage>
        <taxon>Archaea</taxon>
        <taxon>Thermoproteota</taxon>
        <taxon>Thermoprotei</taxon>
        <taxon>Acidilobales</taxon>
        <taxon>Caldisphaeraceae</taxon>
        <taxon>Caldisphaera</taxon>
    </lineage>
</organism>
<dbReference type="InterPro" id="IPR029021">
    <property type="entry name" value="Prot-tyrosine_phosphatase-like"/>
</dbReference>
<evidence type="ECO:0000256" key="1">
    <source>
        <dbReference type="ARBA" id="ARBA00022801"/>
    </source>
</evidence>
<dbReference type="Gene3D" id="3.90.190.10">
    <property type="entry name" value="Protein tyrosine phosphatase superfamily"/>
    <property type="match status" value="1"/>
</dbReference>
<proteinExistence type="predicted"/>
<accession>L0AA46</accession>
<feature type="domain" description="Tyrosine specific protein phosphatases" evidence="4">
    <location>
        <begin position="60"/>
        <end position="128"/>
    </location>
</feature>
<dbReference type="PROSITE" id="PS50054">
    <property type="entry name" value="TYR_PHOSPHATASE_DUAL"/>
    <property type="match status" value="1"/>
</dbReference>
<dbReference type="InParanoid" id="L0AA46"/>
<dbReference type="OrthoDB" id="117569at2157"/>
<evidence type="ECO:0000259" key="3">
    <source>
        <dbReference type="PROSITE" id="PS50054"/>
    </source>
</evidence>
<sequence>MAGLPKEIISNLYAGPGCIDLEKFNINADLIITLDPSCVVRGNNNRIVLPIEDFDVEPIINIGKAVEIIENNLKKGKKIYVHCHAGCGRTGTVIVSYLILYKDMQLNYALDLFYSKRGCGPDSMPQELFLESLYKLKRKVGSNNLVVKALLKSETLDDFLSNLR</sequence>
<dbReference type="HOGENOM" id="CLU_1615228_0_0_2"/>
<dbReference type="EMBL" id="CP003378">
    <property type="protein sequence ID" value="AFZ70731.1"/>
    <property type="molecule type" value="Genomic_DNA"/>
</dbReference>
<dbReference type="PROSITE" id="PS50056">
    <property type="entry name" value="TYR_PHOSPHATASE_2"/>
    <property type="match status" value="1"/>
</dbReference>
<evidence type="ECO:0000313" key="5">
    <source>
        <dbReference type="EMBL" id="AFZ70731.1"/>
    </source>
</evidence>
<gene>
    <name evidence="5" type="ordered locus">Calag_1009</name>
</gene>
<dbReference type="CDD" id="cd14498">
    <property type="entry name" value="DSP"/>
    <property type="match status" value="1"/>
</dbReference>